<dbReference type="AlphaFoldDB" id="A0A061RV73"/>
<feature type="non-terminal residue" evidence="2">
    <location>
        <position position="1"/>
    </location>
</feature>
<reference evidence="2" key="1">
    <citation type="submission" date="2014-05" db="EMBL/GenBank/DDBJ databases">
        <title>The transcriptome of the halophilic microalga Tetraselmis sp. GSL018 isolated from the Great Salt Lake, Utah.</title>
        <authorList>
            <person name="Jinkerson R.E."/>
            <person name="D'Adamo S."/>
            <person name="Posewitz M.C."/>
        </authorList>
    </citation>
    <scope>NUCLEOTIDE SEQUENCE</scope>
    <source>
        <strain evidence="2">GSL018</strain>
    </source>
</reference>
<accession>A0A061RV73</accession>
<protein>
    <submittedName>
        <fullName evidence="2">Uncharacterized protein</fullName>
    </submittedName>
</protein>
<dbReference type="EMBL" id="GBEZ01009734">
    <property type="protein sequence ID" value="JAC75878.1"/>
    <property type="molecule type" value="Transcribed_RNA"/>
</dbReference>
<name>A0A061RV73_9CHLO</name>
<gene>
    <name evidence="2" type="ORF">TSPGSL018_21832</name>
</gene>
<sequence length="151" mass="16709">LSVILFNFLFCGSQTVVVSGGRDKFDMETGSFSITTSLESFINMTFPDVAFHVSVPSTVFEETFYVFATWKGRRLRLTTRFTALADWPEADDEVAEGCFVACIQRKDSGASFCSESQPIINIGRVLWAARCVPGDLVRAPSSGSHQRLYVS</sequence>
<feature type="non-terminal residue" evidence="2">
    <location>
        <position position="151"/>
    </location>
</feature>
<organism evidence="2">
    <name type="scientific">Tetraselmis sp. GSL018</name>
    <dbReference type="NCBI Taxonomy" id="582737"/>
    <lineage>
        <taxon>Eukaryota</taxon>
        <taxon>Viridiplantae</taxon>
        <taxon>Chlorophyta</taxon>
        <taxon>core chlorophytes</taxon>
        <taxon>Chlorodendrophyceae</taxon>
        <taxon>Chlorodendrales</taxon>
        <taxon>Chlorodendraceae</taxon>
        <taxon>Tetraselmis</taxon>
    </lineage>
</organism>
<evidence type="ECO:0000313" key="2">
    <source>
        <dbReference type="EMBL" id="JAC75878.1"/>
    </source>
</evidence>
<proteinExistence type="predicted"/>
<evidence type="ECO:0000256" key="1">
    <source>
        <dbReference type="SAM" id="SignalP"/>
    </source>
</evidence>
<feature type="signal peptide" evidence="1">
    <location>
        <begin position="1"/>
        <end position="20"/>
    </location>
</feature>
<feature type="chain" id="PRO_5001606033" evidence="1">
    <location>
        <begin position="21"/>
        <end position="151"/>
    </location>
</feature>
<keyword evidence="1" id="KW-0732">Signal</keyword>